<dbReference type="PANTHER" id="PTHR43284:SF1">
    <property type="entry name" value="ASPARAGINE SYNTHETASE"/>
    <property type="match status" value="1"/>
</dbReference>
<dbReference type="InterPro" id="IPR001962">
    <property type="entry name" value="Asn_synthase"/>
</dbReference>
<evidence type="ECO:0000313" key="13">
    <source>
        <dbReference type="EMBL" id="NMP22065.1"/>
    </source>
</evidence>
<keyword evidence="7 9" id="KW-0315">Glutamine amidotransferase</keyword>
<dbReference type="Gene3D" id="3.40.50.620">
    <property type="entry name" value="HUPs"/>
    <property type="match status" value="1"/>
</dbReference>
<evidence type="ECO:0000256" key="8">
    <source>
        <dbReference type="ARBA" id="ARBA00048741"/>
    </source>
</evidence>
<organism evidence="13 14">
    <name type="scientific">Sulfobacillus harzensis</name>
    <dbReference type="NCBI Taxonomy" id="2729629"/>
    <lineage>
        <taxon>Bacteria</taxon>
        <taxon>Bacillati</taxon>
        <taxon>Bacillota</taxon>
        <taxon>Clostridia</taxon>
        <taxon>Eubacteriales</taxon>
        <taxon>Clostridiales Family XVII. Incertae Sedis</taxon>
        <taxon>Sulfobacillus</taxon>
    </lineage>
</organism>
<accession>A0A7Y0L460</accession>
<keyword evidence="5 10" id="KW-0067">ATP-binding</keyword>
<feature type="site" description="Important for beta-aspartyl-AMP intermediate formation" evidence="11">
    <location>
        <position position="360"/>
    </location>
</feature>
<dbReference type="RefSeq" id="WP_169098040.1">
    <property type="nucleotide sequence ID" value="NZ_JABBVZ010000016.1"/>
</dbReference>
<evidence type="ECO:0000256" key="7">
    <source>
        <dbReference type="ARBA" id="ARBA00022962"/>
    </source>
</evidence>
<keyword evidence="14" id="KW-1185">Reference proteome</keyword>
<feature type="binding site" evidence="10">
    <location>
        <begin position="358"/>
        <end position="359"/>
    </location>
    <ligand>
        <name>ATP</name>
        <dbReference type="ChEBI" id="CHEBI:30616"/>
    </ligand>
</feature>
<evidence type="ECO:0000313" key="14">
    <source>
        <dbReference type="Proteomes" id="UP000533476"/>
    </source>
</evidence>
<dbReference type="PANTHER" id="PTHR43284">
    <property type="entry name" value="ASPARAGINE SYNTHETASE (GLUTAMINE-HYDROLYZING)"/>
    <property type="match status" value="1"/>
</dbReference>
<sequence>MCGVCGFASSQFDKAGLDRMVDTMIHRGPDDRGVAYFGSAGLGFRRLSILDLRGGHQPMSGEDQQIVSVTNGEIYNYRQLRDALEAQGHLFRSDSDAEVVPHLYEQGGIDHVVRQLRGMFAVAIWDRRTNTMHLIRDHFGIKPLYYTVGSEGLFFASDIRSLLASGRVEPAVNANALWHYLTFQYVPDPQTMFAGVWKLPPDHYLSWHDHHVELTRYWAMSYDPDPHFTLPELAEAIHHTLKDSVARHMMSDVPRGAYLSSGIDSSAVVAFLRQHQELDTFSIGFGTNHGEIDELDFARETSQILGTRHHEVVVGAEEYQDLLPQIIVSQEDPVADPSAPALYFLAREARRHVTVVLSGEGADELFAGYPIYAEPSALRLFDYIPRGLRRALGQAAQILPPQMKGRGFLIRGSQRLEERYLGNAKIFSEAEKAELLPWLNAQKPDPYWTVTAPYYQKTENLDPVSRMQMVDGHTWLPGDILMKADKMSMAHSLELRVPFLDVEVFQLAARIPAAFKVGQGTTKLALRKAMARELPPAVQHRPKLGFPIPIRHWLKNQLRDFSNDMLSSANLPQFNRRAVQSLLNAAPGTVFNQDRKVWTLLVFSLWHQQFMGSQAVNLGREGVANGHGATPT</sequence>
<comment type="caution">
    <text evidence="13">The sequence shown here is derived from an EMBL/GenBank/DDBJ whole genome shotgun (WGS) entry which is preliminary data.</text>
</comment>
<dbReference type="CDD" id="cd01991">
    <property type="entry name" value="Asn_synthase_B_C"/>
    <property type="match status" value="1"/>
</dbReference>
<evidence type="ECO:0000256" key="9">
    <source>
        <dbReference type="PIRSR" id="PIRSR001589-1"/>
    </source>
</evidence>
<dbReference type="Proteomes" id="UP000533476">
    <property type="component" value="Unassembled WGS sequence"/>
</dbReference>
<dbReference type="InterPro" id="IPR033738">
    <property type="entry name" value="AsnB_N"/>
</dbReference>
<keyword evidence="9" id="KW-0028">Amino-acid biosynthesis</keyword>
<dbReference type="InterPro" id="IPR006426">
    <property type="entry name" value="Asn_synth_AEB"/>
</dbReference>
<dbReference type="InterPro" id="IPR017932">
    <property type="entry name" value="GATase_2_dom"/>
</dbReference>
<evidence type="ECO:0000256" key="3">
    <source>
        <dbReference type="ARBA" id="ARBA00012737"/>
    </source>
</evidence>
<dbReference type="EC" id="6.3.5.4" evidence="3"/>
<proteinExistence type="inferred from homology"/>
<evidence type="ECO:0000256" key="11">
    <source>
        <dbReference type="PIRSR" id="PIRSR001589-3"/>
    </source>
</evidence>
<feature type="binding site" evidence="10">
    <location>
        <position position="283"/>
    </location>
    <ligand>
        <name>ATP</name>
        <dbReference type="ChEBI" id="CHEBI:30616"/>
    </ligand>
</feature>
<dbReference type="InterPro" id="IPR014729">
    <property type="entry name" value="Rossmann-like_a/b/a_fold"/>
</dbReference>
<dbReference type="Pfam" id="PF00733">
    <property type="entry name" value="Asn_synthase"/>
    <property type="match status" value="1"/>
</dbReference>
<keyword evidence="13" id="KW-0436">Ligase</keyword>
<comment type="catalytic activity">
    <reaction evidence="8">
        <text>L-aspartate + L-glutamine + ATP + H2O = L-asparagine + L-glutamate + AMP + diphosphate + H(+)</text>
        <dbReference type="Rhea" id="RHEA:12228"/>
        <dbReference type="ChEBI" id="CHEBI:15377"/>
        <dbReference type="ChEBI" id="CHEBI:15378"/>
        <dbReference type="ChEBI" id="CHEBI:29985"/>
        <dbReference type="ChEBI" id="CHEBI:29991"/>
        <dbReference type="ChEBI" id="CHEBI:30616"/>
        <dbReference type="ChEBI" id="CHEBI:33019"/>
        <dbReference type="ChEBI" id="CHEBI:58048"/>
        <dbReference type="ChEBI" id="CHEBI:58359"/>
        <dbReference type="ChEBI" id="CHEBI:456215"/>
        <dbReference type="EC" id="6.3.5.4"/>
    </reaction>
</comment>
<dbReference type="GO" id="GO:0005829">
    <property type="term" value="C:cytosol"/>
    <property type="evidence" value="ECO:0007669"/>
    <property type="project" value="TreeGrafter"/>
</dbReference>
<gene>
    <name evidence="13" type="primary">asnB</name>
    <name evidence="13" type="ORF">HIJ39_06845</name>
</gene>
<dbReference type="GO" id="GO:0006529">
    <property type="term" value="P:asparagine biosynthetic process"/>
    <property type="evidence" value="ECO:0007669"/>
    <property type="project" value="UniProtKB-KW"/>
</dbReference>
<evidence type="ECO:0000256" key="1">
    <source>
        <dbReference type="ARBA" id="ARBA00005187"/>
    </source>
</evidence>
<dbReference type="SUPFAM" id="SSF52402">
    <property type="entry name" value="Adenine nucleotide alpha hydrolases-like"/>
    <property type="match status" value="1"/>
</dbReference>
<evidence type="ECO:0000256" key="6">
    <source>
        <dbReference type="ARBA" id="ARBA00022888"/>
    </source>
</evidence>
<dbReference type="InterPro" id="IPR029055">
    <property type="entry name" value="Ntn_hydrolases_N"/>
</dbReference>
<name>A0A7Y0L460_9FIRM</name>
<evidence type="ECO:0000259" key="12">
    <source>
        <dbReference type="PROSITE" id="PS51278"/>
    </source>
</evidence>
<dbReference type="CDD" id="cd00712">
    <property type="entry name" value="AsnB"/>
    <property type="match status" value="1"/>
</dbReference>
<feature type="domain" description="Glutamine amidotransferase type-2" evidence="12">
    <location>
        <begin position="2"/>
        <end position="210"/>
    </location>
</feature>
<protein>
    <recommendedName>
        <fullName evidence="3">asparagine synthase (glutamine-hydrolyzing)</fullName>
        <ecNumber evidence="3">6.3.5.4</ecNumber>
    </recommendedName>
</protein>
<keyword evidence="4 10" id="KW-0547">Nucleotide-binding</keyword>
<feature type="active site" description="For GATase activity" evidence="9">
    <location>
        <position position="2"/>
    </location>
</feature>
<dbReference type="SUPFAM" id="SSF56235">
    <property type="entry name" value="N-terminal nucleophile aminohydrolases (Ntn hydrolases)"/>
    <property type="match status" value="1"/>
</dbReference>
<dbReference type="EMBL" id="JABBVZ010000016">
    <property type="protein sequence ID" value="NMP22065.1"/>
    <property type="molecule type" value="Genomic_DNA"/>
</dbReference>
<dbReference type="Pfam" id="PF13537">
    <property type="entry name" value="GATase_7"/>
    <property type="match status" value="1"/>
</dbReference>
<evidence type="ECO:0000256" key="2">
    <source>
        <dbReference type="ARBA" id="ARBA00005752"/>
    </source>
</evidence>
<evidence type="ECO:0000256" key="10">
    <source>
        <dbReference type="PIRSR" id="PIRSR001589-2"/>
    </source>
</evidence>
<keyword evidence="6 9" id="KW-0061">Asparagine biosynthesis</keyword>
<dbReference type="NCBIfam" id="TIGR01536">
    <property type="entry name" value="asn_synth_AEB"/>
    <property type="match status" value="1"/>
</dbReference>
<reference evidence="13 14" key="1">
    <citation type="submission" date="2020-04" db="EMBL/GenBank/DDBJ databases">
        <authorList>
            <person name="Zhang R."/>
            <person name="Schippers A."/>
        </authorList>
    </citation>
    <scope>NUCLEOTIDE SEQUENCE [LARGE SCALE GENOMIC DNA]</scope>
    <source>
        <strain evidence="13 14">DSM 109850</strain>
    </source>
</reference>
<dbReference type="InterPro" id="IPR051786">
    <property type="entry name" value="ASN_synthetase/amidase"/>
</dbReference>
<dbReference type="AlphaFoldDB" id="A0A7Y0L460"/>
<comment type="pathway">
    <text evidence="1">Amino-acid biosynthesis; L-asparagine biosynthesis; L-asparagine from L-aspartate (L-Gln route): step 1/1.</text>
</comment>
<evidence type="ECO:0000256" key="4">
    <source>
        <dbReference type="ARBA" id="ARBA00022741"/>
    </source>
</evidence>
<dbReference type="GO" id="GO:0004066">
    <property type="term" value="F:asparagine synthase (glutamine-hydrolyzing) activity"/>
    <property type="evidence" value="ECO:0007669"/>
    <property type="project" value="UniProtKB-EC"/>
</dbReference>
<feature type="binding site" evidence="10">
    <location>
        <position position="96"/>
    </location>
    <ligand>
        <name>L-glutamine</name>
        <dbReference type="ChEBI" id="CHEBI:58359"/>
    </ligand>
</feature>
<dbReference type="PIRSF" id="PIRSF001589">
    <property type="entry name" value="Asn_synthetase_glu-h"/>
    <property type="match status" value="1"/>
</dbReference>
<dbReference type="PROSITE" id="PS51278">
    <property type="entry name" value="GATASE_TYPE_2"/>
    <property type="match status" value="1"/>
</dbReference>
<dbReference type="Gene3D" id="3.60.20.10">
    <property type="entry name" value="Glutamine Phosphoribosylpyrophosphate, subunit 1, domain 1"/>
    <property type="match status" value="1"/>
</dbReference>
<comment type="similarity">
    <text evidence="2">Belongs to the asparagine synthetase family.</text>
</comment>
<dbReference type="GO" id="GO:0005524">
    <property type="term" value="F:ATP binding"/>
    <property type="evidence" value="ECO:0007669"/>
    <property type="project" value="UniProtKB-KW"/>
</dbReference>
<evidence type="ECO:0000256" key="5">
    <source>
        <dbReference type="ARBA" id="ARBA00022840"/>
    </source>
</evidence>